<evidence type="ECO:0000313" key="3">
    <source>
        <dbReference type="Proteomes" id="UP000288805"/>
    </source>
</evidence>
<accession>A0A438FPW5</accession>
<dbReference type="Pfam" id="PF07059">
    <property type="entry name" value="EDR2_C"/>
    <property type="match status" value="1"/>
</dbReference>
<evidence type="ECO:0000259" key="1">
    <source>
        <dbReference type="Pfam" id="PF07059"/>
    </source>
</evidence>
<protein>
    <submittedName>
        <fullName evidence="2">Protein enhanced disease resistance 2</fullName>
    </submittedName>
</protein>
<dbReference type="Proteomes" id="UP000288805">
    <property type="component" value="Unassembled WGS sequence"/>
</dbReference>
<organism evidence="2 3">
    <name type="scientific">Vitis vinifera</name>
    <name type="common">Grape</name>
    <dbReference type="NCBI Taxonomy" id="29760"/>
    <lineage>
        <taxon>Eukaryota</taxon>
        <taxon>Viridiplantae</taxon>
        <taxon>Streptophyta</taxon>
        <taxon>Embryophyta</taxon>
        <taxon>Tracheophyta</taxon>
        <taxon>Spermatophyta</taxon>
        <taxon>Magnoliopsida</taxon>
        <taxon>eudicotyledons</taxon>
        <taxon>Gunneridae</taxon>
        <taxon>Pentapetalae</taxon>
        <taxon>rosids</taxon>
        <taxon>Vitales</taxon>
        <taxon>Vitaceae</taxon>
        <taxon>Viteae</taxon>
        <taxon>Vitis</taxon>
    </lineage>
</organism>
<proteinExistence type="predicted"/>
<sequence>MYLKIPAGKHLMDLVAVDWFKDSKRIDHVARRQGCAAQVLYSILFRLISSVVLEKYENPLPPCQCNLFHLLGDTFYPKAQFVGTALVCQIAA</sequence>
<dbReference type="AlphaFoldDB" id="A0A438FPW5"/>
<dbReference type="InterPro" id="IPR009769">
    <property type="entry name" value="EDR2_C"/>
</dbReference>
<dbReference type="PANTHER" id="PTHR12136">
    <property type="entry name" value="ENHANCED DISEASE RESISTANCE-RELATED"/>
    <property type="match status" value="1"/>
</dbReference>
<comment type="caution">
    <text evidence="2">The sequence shown here is derived from an EMBL/GenBank/DDBJ whole genome shotgun (WGS) entry which is preliminary data.</text>
</comment>
<evidence type="ECO:0000313" key="2">
    <source>
        <dbReference type="EMBL" id="RVW61997.1"/>
    </source>
</evidence>
<name>A0A438FPW5_VITVI</name>
<dbReference type="PANTHER" id="PTHR12136:SF100">
    <property type="entry name" value="PROTEIN ENHANCED DISEASE RESISTANCE 2-LIKE"/>
    <property type="match status" value="1"/>
</dbReference>
<reference evidence="2 3" key="1">
    <citation type="journal article" date="2018" name="PLoS Genet.">
        <title>Population sequencing reveals clonal diversity and ancestral inbreeding in the grapevine cultivar Chardonnay.</title>
        <authorList>
            <person name="Roach M.J."/>
            <person name="Johnson D.L."/>
            <person name="Bohlmann J."/>
            <person name="van Vuuren H.J."/>
            <person name="Jones S.J."/>
            <person name="Pretorius I.S."/>
            <person name="Schmidt S.A."/>
            <person name="Borneman A.R."/>
        </authorList>
    </citation>
    <scope>NUCLEOTIDE SEQUENCE [LARGE SCALE GENOMIC DNA]</scope>
    <source>
        <strain evidence="3">cv. Chardonnay</strain>
        <tissue evidence="2">Leaf</tissue>
    </source>
</reference>
<dbReference type="InterPro" id="IPR045096">
    <property type="entry name" value="EDR2-like"/>
</dbReference>
<dbReference type="EMBL" id="QGNW01000792">
    <property type="protein sequence ID" value="RVW61997.1"/>
    <property type="molecule type" value="Genomic_DNA"/>
</dbReference>
<feature type="domain" description="Protein ENHANCED DISEASE RESISTANCE 2 C-terminal" evidence="1">
    <location>
        <begin position="4"/>
        <end position="37"/>
    </location>
</feature>
<gene>
    <name evidence="2" type="primary">EDR2_14</name>
    <name evidence="2" type="ORF">CK203_062414</name>
</gene>